<feature type="compositionally biased region" description="Low complexity" evidence="5">
    <location>
        <begin position="126"/>
        <end position="139"/>
    </location>
</feature>
<dbReference type="InterPro" id="IPR000742">
    <property type="entry name" value="EGF"/>
</dbReference>
<organism evidence="9 10">
    <name type="scientific">Rotaria sordida</name>
    <dbReference type="NCBI Taxonomy" id="392033"/>
    <lineage>
        <taxon>Eukaryota</taxon>
        <taxon>Metazoa</taxon>
        <taxon>Spiralia</taxon>
        <taxon>Gnathifera</taxon>
        <taxon>Rotifera</taxon>
        <taxon>Eurotatoria</taxon>
        <taxon>Bdelloidea</taxon>
        <taxon>Philodinida</taxon>
        <taxon>Philodinidae</taxon>
        <taxon>Rotaria</taxon>
    </lineage>
</organism>
<feature type="compositionally biased region" description="Polar residues" evidence="5">
    <location>
        <begin position="761"/>
        <end position="778"/>
    </location>
</feature>
<keyword evidence="3 4" id="KW-1015">Disulfide bond</keyword>
<dbReference type="PROSITE" id="PS00022">
    <property type="entry name" value="EGF_1"/>
    <property type="match status" value="1"/>
</dbReference>
<evidence type="ECO:0000313" key="10">
    <source>
        <dbReference type="Proteomes" id="UP000663882"/>
    </source>
</evidence>
<protein>
    <submittedName>
        <fullName evidence="9">Uncharacterized protein</fullName>
    </submittedName>
</protein>
<dbReference type="InterPro" id="IPR051022">
    <property type="entry name" value="Notch_Cell-Fate_Det"/>
</dbReference>
<dbReference type="GO" id="GO:0005576">
    <property type="term" value="C:extracellular region"/>
    <property type="evidence" value="ECO:0007669"/>
    <property type="project" value="InterPro"/>
</dbReference>
<reference evidence="9" key="1">
    <citation type="submission" date="2021-02" db="EMBL/GenBank/DDBJ databases">
        <authorList>
            <person name="Nowell W R."/>
        </authorList>
    </citation>
    <scope>NUCLEOTIDE SEQUENCE</scope>
</reference>
<feature type="disulfide bond" evidence="4">
    <location>
        <begin position="858"/>
        <end position="867"/>
    </location>
</feature>
<feature type="domain" description="EGF-like" evidence="7">
    <location>
        <begin position="830"/>
        <end position="868"/>
    </location>
</feature>
<feature type="compositionally biased region" description="Polar residues" evidence="5">
    <location>
        <begin position="677"/>
        <end position="686"/>
    </location>
</feature>
<dbReference type="OrthoDB" id="6020543at2759"/>
<feature type="signal peptide" evidence="6">
    <location>
        <begin position="1"/>
        <end position="35"/>
    </location>
</feature>
<feature type="chain" id="PRO_5032320282" evidence="6">
    <location>
        <begin position="36"/>
        <end position="1142"/>
    </location>
</feature>
<evidence type="ECO:0000256" key="4">
    <source>
        <dbReference type="PROSITE-ProRule" id="PRU00076"/>
    </source>
</evidence>
<evidence type="ECO:0000256" key="1">
    <source>
        <dbReference type="ARBA" id="ARBA00022536"/>
    </source>
</evidence>
<dbReference type="SMART" id="SM00181">
    <property type="entry name" value="EGF"/>
    <property type="match status" value="2"/>
</dbReference>
<dbReference type="CDD" id="cd00054">
    <property type="entry name" value="EGF_CA"/>
    <property type="match status" value="1"/>
</dbReference>
<comment type="caution">
    <text evidence="9">The sequence shown here is derived from an EMBL/GenBank/DDBJ whole genome shotgun (WGS) entry which is preliminary data.</text>
</comment>
<evidence type="ECO:0000256" key="6">
    <source>
        <dbReference type="SAM" id="SignalP"/>
    </source>
</evidence>
<evidence type="ECO:0000259" key="8">
    <source>
        <dbReference type="PROSITE" id="PS50940"/>
    </source>
</evidence>
<feature type="domain" description="Chitin-binding type-2" evidence="8">
    <location>
        <begin position="776"/>
        <end position="836"/>
    </location>
</feature>
<evidence type="ECO:0000313" key="9">
    <source>
        <dbReference type="EMBL" id="CAF1176217.1"/>
    </source>
</evidence>
<dbReference type="InterPro" id="IPR036508">
    <property type="entry name" value="Chitin-bd_dom_sf"/>
</dbReference>
<accession>A0A814UPK4</accession>
<evidence type="ECO:0000256" key="3">
    <source>
        <dbReference type="ARBA" id="ARBA00023157"/>
    </source>
</evidence>
<gene>
    <name evidence="9" type="ORF">RFH988_LOCUS23252</name>
</gene>
<evidence type="ECO:0000259" key="7">
    <source>
        <dbReference type="PROSITE" id="PS50026"/>
    </source>
</evidence>
<dbReference type="SUPFAM" id="SSF57625">
    <property type="entry name" value="Invertebrate chitin-binding proteins"/>
    <property type="match status" value="3"/>
</dbReference>
<evidence type="ECO:0000256" key="5">
    <source>
        <dbReference type="SAM" id="MobiDB-lite"/>
    </source>
</evidence>
<feature type="region of interest" description="Disordered" evidence="5">
    <location>
        <begin position="755"/>
        <end position="787"/>
    </location>
</feature>
<feature type="compositionally biased region" description="Acidic residues" evidence="5">
    <location>
        <begin position="648"/>
        <end position="658"/>
    </location>
</feature>
<keyword evidence="1 4" id="KW-0245">EGF-like domain</keyword>
<feature type="region of interest" description="Disordered" evidence="5">
    <location>
        <begin position="607"/>
        <end position="730"/>
    </location>
</feature>
<keyword evidence="6" id="KW-0732">Signal</keyword>
<dbReference type="SMART" id="SM00494">
    <property type="entry name" value="ChtBD2"/>
    <property type="match status" value="3"/>
</dbReference>
<dbReference type="Gene3D" id="2.10.25.10">
    <property type="entry name" value="Laminin"/>
    <property type="match status" value="1"/>
</dbReference>
<dbReference type="GO" id="GO:0008061">
    <property type="term" value="F:chitin binding"/>
    <property type="evidence" value="ECO:0007669"/>
    <property type="project" value="InterPro"/>
</dbReference>
<dbReference type="Proteomes" id="UP000663882">
    <property type="component" value="Unassembled WGS sequence"/>
</dbReference>
<dbReference type="InterPro" id="IPR002557">
    <property type="entry name" value="Chitin-bd_dom"/>
</dbReference>
<feature type="compositionally biased region" description="Basic and acidic residues" evidence="5">
    <location>
        <begin position="691"/>
        <end position="700"/>
    </location>
</feature>
<dbReference type="Pfam" id="PF01607">
    <property type="entry name" value="CBM_14"/>
    <property type="match status" value="3"/>
</dbReference>
<dbReference type="Gene3D" id="2.170.140.10">
    <property type="entry name" value="Chitin binding domain"/>
    <property type="match status" value="3"/>
</dbReference>
<evidence type="ECO:0000256" key="2">
    <source>
        <dbReference type="ARBA" id="ARBA00022737"/>
    </source>
</evidence>
<feature type="compositionally biased region" description="Low complexity" evidence="5">
    <location>
        <begin position="611"/>
        <end position="627"/>
    </location>
</feature>
<dbReference type="SUPFAM" id="SSF57196">
    <property type="entry name" value="EGF/Laminin"/>
    <property type="match status" value="1"/>
</dbReference>
<dbReference type="PANTHER" id="PTHR24049">
    <property type="entry name" value="CRUMBS FAMILY MEMBER"/>
    <property type="match status" value="1"/>
</dbReference>
<keyword evidence="2" id="KW-0677">Repeat</keyword>
<comment type="caution">
    <text evidence="4">Lacks conserved residue(s) required for the propagation of feature annotation.</text>
</comment>
<feature type="compositionally biased region" description="Basic and acidic residues" evidence="5">
    <location>
        <begin position="660"/>
        <end position="676"/>
    </location>
</feature>
<name>A0A814UPK4_9BILA</name>
<feature type="region of interest" description="Disordered" evidence="5">
    <location>
        <begin position="114"/>
        <end position="143"/>
    </location>
</feature>
<sequence>MRIIDIAVEFPLNPKMKQVHLKLLLCLLLAISATGQYNPAAFVGHRLAGQTGFGSYNLVPGANSYGNFGQQSNARMFSLGNMASVPAANNLGQYSQQPAQTTVNRQPVAGEFVSNVQVPPRDQSYGDGSNSRLSNGNSNKYNRHYVEPTGQPYGIQSTGEILNYQPEKLDLSKCGPMPTTNPCTLLGPQYHPLPGHPHCYIHCAFGRLFVKPCSPYLVWNVRINNCDWPTIGSPMSNNDYGTTSYSNSGSKSGSSSYETTNKNYAMSSMYPYGRKKRSTIERKKRNFGTYYQGLMMPSTPQQYSGYNVVPFPYQPGPPRLPMTPFSLPGPVSFPGQVGLASIPSQFVPSQSPTPTFVSFSVPAASAPVPVAPVTPAPVPVTPAPVPVAPVAPALAPNIQPRGFPTFGGSYFDFFNPQARSNPAVVPATPPVAPTAPSAVTTASFFPVVPSSVFSSPMFQQQSMTPSTSYAAPTPVSLTATLIPGPFYPYGPPFGGPFGRRAPPPAQPSVSQLSSPFGSPAAQLMARFGLFGGQGLSPFMSFGGQPMSPPMSFGAHPLSSFRSFGGQQLPTAMSFGGQQLPTAMPFGGQQFSPFMSFGGQQLPPFMPFGGQRPSPLRPFGGPLRGRPFGPYPPDNEPLGLDFDLHVFPADDESDEDQNDDSSSKGDGKSVNDSKTSDKGNSGKSPTTDADFDALKKSDYKRNGNFKGYGGKNRDDDYDADDDPYGYDDGYPSVRYRYKRQYGSYGTTVRQMPTVPVGERQQSRLNSNELTRRPSFQSSPCIGKSPRSNIAHPTDPEKYIACLTKLRYEIMDCPNGLIYNPTIDQCETRKSLESICERERPCMNNGQCYQTSSTTYKCTCRGAWTGERCETPLSTCATNPCGPGNECQTLKTGEYKQDYVCVCNEGQSYGLSCGRNTVPNPCLSPATEQEQYYPFTFSPQAFIQCNGDILYVLPCASGLYWNQEQKVCDRIEMLSTMQSENQPQSYEMMYGTNEQRSAYTRPMPNVVDQPFIKQQSYQQRLEQMKQPQMMTNEQSSTSINKVVPVPQQSTFNQFQMFSHHSKQKPSMSPNNYMMSQEQPILTSRSSLPIPVMQSEIVRTYLPKPQYDQTYNEPPRPPLSFIHQQPARPNTRLVKPELPRNSNMQ</sequence>
<proteinExistence type="predicted"/>
<feature type="region of interest" description="Disordered" evidence="5">
    <location>
        <begin position="1103"/>
        <end position="1142"/>
    </location>
</feature>
<dbReference type="PROSITE" id="PS50940">
    <property type="entry name" value="CHIT_BIND_II"/>
    <property type="match status" value="1"/>
</dbReference>
<dbReference type="AlphaFoldDB" id="A0A814UPK4"/>
<dbReference type="EMBL" id="CAJNOO010001603">
    <property type="protein sequence ID" value="CAF1176217.1"/>
    <property type="molecule type" value="Genomic_DNA"/>
</dbReference>
<dbReference type="PROSITE" id="PS50026">
    <property type="entry name" value="EGF_3"/>
    <property type="match status" value="1"/>
</dbReference>
<feature type="compositionally biased region" description="Acidic residues" evidence="5">
    <location>
        <begin position="714"/>
        <end position="724"/>
    </location>
</feature>